<feature type="domain" description="Carboxymuconolactone decarboxylase-like" evidence="1">
    <location>
        <begin position="14"/>
        <end position="96"/>
    </location>
</feature>
<dbReference type="EMBL" id="FNGI01000002">
    <property type="protein sequence ID" value="SDL19569.1"/>
    <property type="molecule type" value="Genomic_DNA"/>
</dbReference>
<dbReference type="Proteomes" id="UP000198654">
    <property type="component" value="Unassembled WGS sequence"/>
</dbReference>
<reference evidence="2 3" key="1">
    <citation type="submission" date="2016-10" db="EMBL/GenBank/DDBJ databases">
        <authorList>
            <person name="de Groot N.N."/>
        </authorList>
    </citation>
    <scope>NUCLEOTIDE SEQUENCE [LARGE SCALE GENOMIC DNA]</scope>
    <source>
        <strain evidence="2 3">DSM 14789</strain>
    </source>
</reference>
<dbReference type="GO" id="GO:0051920">
    <property type="term" value="F:peroxiredoxin activity"/>
    <property type="evidence" value="ECO:0007669"/>
    <property type="project" value="InterPro"/>
</dbReference>
<dbReference type="AlphaFoldDB" id="A0A1G9I2Y4"/>
<keyword evidence="3" id="KW-1185">Reference proteome</keyword>
<accession>A0A1G9I2Y4</accession>
<keyword evidence="2" id="KW-0575">Peroxidase</keyword>
<protein>
    <submittedName>
        <fullName evidence="2">Alkylhydroperoxidase AhpD family core domain-containing protein</fullName>
    </submittedName>
</protein>
<dbReference type="RefSeq" id="WP_175488727.1">
    <property type="nucleotide sequence ID" value="NZ_FNGI01000002.1"/>
</dbReference>
<evidence type="ECO:0000313" key="2">
    <source>
        <dbReference type="EMBL" id="SDL19569.1"/>
    </source>
</evidence>
<organism evidence="2 3">
    <name type="scientific">Modicisalibacter muralis</name>
    <dbReference type="NCBI Taxonomy" id="119000"/>
    <lineage>
        <taxon>Bacteria</taxon>
        <taxon>Pseudomonadati</taxon>
        <taxon>Pseudomonadota</taxon>
        <taxon>Gammaproteobacteria</taxon>
        <taxon>Oceanospirillales</taxon>
        <taxon>Halomonadaceae</taxon>
        <taxon>Modicisalibacter</taxon>
    </lineage>
</organism>
<dbReference type="SUPFAM" id="SSF69118">
    <property type="entry name" value="AhpD-like"/>
    <property type="match status" value="1"/>
</dbReference>
<gene>
    <name evidence="2" type="ORF">SAMN05661010_01028</name>
</gene>
<evidence type="ECO:0000313" key="3">
    <source>
        <dbReference type="Proteomes" id="UP000198654"/>
    </source>
</evidence>
<dbReference type="InterPro" id="IPR004675">
    <property type="entry name" value="AhpD_core"/>
</dbReference>
<evidence type="ECO:0000259" key="1">
    <source>
        <dbReference type="Pfam" id="PF02627"/>
    </source>
</evidence>
<dbReference type="PANTHER" id="PTHR35446">
    <property type="entry name" value="SI:CH211-175M2.5"/>
    <property type="match status" value="1"/>
</dbReference>
<name>A0A1G9I2Y4_9GAMM</name>
<dbReference type="InterPro" id="IPR003779">
    <property type="entry name" value="CMD-like"/>
</dbReference>
<dbReference type="InterPro" id="IPR029032">
    <property type="entry name" value="AhpD-like"/>
</dbReference>
<keyword evidence="2" id="KW-0560">Oxidoreductase</keyword>
<dbReference type="Pfam" id="PF02627">
    <property type="entry name" value="CMD"/>
    <property type="match status" value="1"/>
</dbReference>
<dbReference type="NCBIfam" id="TIGR00778">
    <property type="entry name" value="ahpD_dom"/>
    <property type="match status" value="1"/>
</dbReference>
<dbReference type="Gene3D" id="1.20.1290.10">
    <property type="entry name" value="AhpD-like"/>
    <property type="match status" value="1"/>
</dbReference>
<dbReference type="PANTHER" id="PTHR35446:SF2">
    <property type="entry name" value="CARBOXYMUCONOLACTONE DECARBOXYLASE-LIKE DOMAIN-CONTAINING PROTEIN"/>
    <property type="match status" value="1"/>
</dbReference>
<sequence length="143" mass="16308">MSDTNAIKYEQEIPEVLQALAGANAVIGERGLDRTLHHLVQLRASQINRCAFCIKMHTREAREDGETNERLDRVIVWEHVNDFSEREKAALAWTEALTVLDARTDFAALRARLREQFSDKEIGALTAAVAMINLWNRIQVSRH</sequence>
<dbReference type="STRING" id="119000.SAMN05661010_01028"/>
<proteinExistence type="predicted"/>